<dbReference type="Proteomes" id="UP001165190">
    <property type="component" value="Unassembled WGS sequence"/>
</dbReference>
<name>A0A9W7J3E2_HIBTR</name>
<comment type="caution">
    <text evidence="1">The sequence shown here is derived from an EMBL/GenBank/DDBJ whole genome shotgun (WGS) entry which is preliminary data.</text>
</comment>
<gene>
    <name evidence="1" type="ORF">HRI_004281600</name>
</gene>
<evidence type="ECO:0000313" key="2">
    <source>
        <dbReference type="Proteomes" id="UP001165190"/>
    </source>
</evidence>
<evidence type="ECO:0000313" key="1">
    <source>
        <dbReference type="EMBL" id="GMJ06124.1"/>
    </source>
</evidence>
<organism evidence="1 2">
    <name type="scientific">Hibiscus trionum</name>
    <name type="common">Flower of an hour</name>
    <dbReference type="NCBI Taxonomy" id="183268"/>
    <lineage>
        <taxon>Eukaryota</taxon>
        <taxon>Viridiplantae</taxon>
        <taxon>Streptophyta</taxon>
        <taxon>Embryophyta</taxon>
        <taxon>Tracheophyta</taxon>
        <taxon>Spermatophyta</taxon>
        <taxon>Magnoliopsida</taxon>
        <taxon>eudicotyledons</taxon>
        <taxon>Gunneridae</taxon>
        <taxon>Pentapetalae</taxon>
        <taxon>rosids</taxon>
        <taxon>malvids</taxon>
        <taxon>Malvales</taxon>
        <taxon>Malvaceae</taxon>
        <taxon>Malvoideae</taxon>
        <taxon>Hibiscus</taxon>
    </lineage>
</organism>
<keyword evidence="2" id="KW-1185">Reference proteome</keyword>
<dbReference type="OrthoDB" id="987276at2759"/>
<proteinExistence type="predicted"/>
<sequence length="92" mass="10288">MALQMVVLASHGMNPILAGLAFSFLFKLSLNFDLLHQSCIDLWQGIEPGLSGTGGNRRWQQALQILYERIMNVRRSPPPVETGFDDLTMISL</sequence>
<protein>
    <submittedName>
        <fullName evidence="1">Uncharacterized protein</fullName>
    </submittedName>
</protein>
<dbReference type="EMBL" id="BSYR01000045">
    <property type="protein sequence ID" value="GMJ06124.1"/>
    <property type="molecule type" value="Genomic_DNA"/>
</dbReference>
<accession>A0A9W7J3E2</accession>
<reference evidence="1" key="1">
    <citation type="submission" date="2023-05" db="EMBL/GenBank/DDBJ databases">
        <title>Genome and transcriptome analyses reveal genes involved in the formation of fine ridges on petal epidermal cells in Hibiscus trionum.</title>
        <authorList>
            <person name="Koshimizu S."/>
            <person name="Masuda S."/>
            <person name="Ishii T."/>
            <person name="Shirasu K."/>
            <person name="Hoshino A."/>
            <person name="Arita M."/>
        </authorList>
    </citation>
    <scope>NUCLEOTIDE SEQUENCE</scope>
    <source>
        <strain evidence="1">Hamamatsu line</strain>
    </source>
</reference>
<dbReference type="AlphaFoldDB" id="A0A9W7J3E2"/>